<accession>A0A101JB02</accession>
<dbReference type="AlphaFoldDB" id="A0A101JB02"/>
<dbReference type="RefSeq" id="WP_067706041.1">
    <property type="nucleotide sequence ID" value="NZ_LLZH01000331.1"/>
</dbReference>
<dbReference type="Gene3D" id="3.40.50.360">
    <property type="match status" value="1"/>
</dbReference>
<dbReference type="InterPro" id="IPR026816">
    <property type="entry name" value="Flavodoxin_dom"/>
</dbReference>
<proteinExistence type="predicted"/>
<dbReference type="InterPro" id="IPR029039">
    <property type="entry name" value="Flavoprotein-like_sf"/>
</dbReference>
<evidence type="ECO:0000259" key="1">
    <source>
        <dbReference type="PROSITE" id="PS50902"/>
    </source>
</evidence>
<reference evidence="2 3" key="1">
    <citation type="submission" date="2015-10" db="EMBL/GenBank/DDBJ databases">
        <authorList>
            <person name="Gilbert D.G."/>
        </authorList>
    </citation>
    <scope>NUCLEOTIDE SEQUENCE [LARGE SCALE GENOMIC DNA]</scope>
    <source>
        <strain evidence="2 3">NRRL B-16712</strain>
    </source>
</reference>
<dbReference type="SUPFAM" id="SSF52218">
    <property type="entry name" value="Flavoproteins"/>
    <property type="match status" value="1"/>
</dbReference>
<keyword evidence="3" id="KW-1185">Reference proteome</keyword>
<evidence type="ECO:0000313" key="2">
    <source>
        <dbReference type="EMBL" id="KUL23460.1"/>
    </source>
</evidence>
<dbReference type="InterPro" id="IPR052200">
    <property type="entry name" value="Protoporphyrinogen_IX_DH"/>
</dbReference>
<dbReference type="GO" id="GO:0006783">
    <property type="term" value="P:heme biosynthetic process"/>
    <property type="evidence" value="ECO:0007669"/>
    <property type="project" value="TreeGrafter"/>
</dbReference>
<name>A0A101JB02_9ACTN</name>
<protein>
    <recommendedName>
        <fullName evidence="1">Flavodoxin-like domain-containing protein</fullName>
    </recommendedName>
</protein>
<organism evidence="2 3">
    <name type="scientific">Actinoplanes awajinensis subsp. mycoplanecinus</name>
    <dbReference type="NCBI Taxonomy" id="135947"/>
    <lineage>
        <taxon>Bacteria</taxon>
        <taxon>Bacillati</taxon>
        <taxon>Actinomycetota</taxon>
        <taxon>Actinomycetes</taxon>
        <taxon>Micromonosporales</taxon>
        <taxon>Micromonosporaceae</taxon>
        <taxon>Actinoplanes</taxon>
    </lineage>
</organism>
<dbReference type="Pfam" id="PF12724">
    <property type="entry name" value="Flavodoxin_5"/>
    <property type="match status" value="1"/>
</dbReference>
<dbReference type="PROSITE" id="PS50902">
    <property type="entry name" value="FLAVODOXIN_LIKE"/>
    <property type="match status" value="1"/>
</dbReference>
<dbReference type="EMBL" id="LLZH01000331">
    <property type="protein sequence ID" value="KUL23460.1"/>
    <property type="molecule type" value="Genomic_DNA"/>
</dbReference>
<dbReference type="PANTHER" id="PTHR38030">
    <property type="entry name" value="PROTOPORPHYRINOGEN IX DEHYDROGENASE [MENAQUINONE]"/>
    <property type="match status" value="1"/>
</dbReference>
<gene>
    <name evidence="2" type="ORF">ADL15_45605</name>
</gene>
<dbReference type="GO" id="GO:0010181">
    <property type="term" value="F:FMN binding"/>
    <property type="evidence" value="ECO:0007669"/>
    <property type="project" value="InterPro"/>
</dbReference>
<sequence>MTNILVAYATKNGTTREVAEAVATAATAEGAQVQVQPARAVRGPLTGWDLIVVGAPLYSGRWHRDAHRFLARYRDDLDAVPVAVFGMGPRRDEQEAWLRSSEQLDRALDRQPWLTPVAVGLFGGADRPRRRGIRADLRDWAAIGEWTRKVLAISGTV</sequence>
<feature type="domain" description="Flavodoxin-like" evidence="1">
    <location>
        <begin position="4"/>
        <end position="151"/>
    </location>
</feature>
<dbReference type="PANTHER" id="PTHR38030:SF2">
    <property type="entry name" value="PROTOPORPHYRINOGEN IX DEHYDROGENASE [QUINONE]"/>
    <property type="match status" value="1"/>
</dbReference>
<dbReference type="Proteomes" id="UP000053244">
    <property type="component" value="Unassembled WGS sequence"/>
</dbReference>
<evidence type="ECO:0000313" key="3">
    <source>
        <dbReference type="Proteomes" id="UP000053244"/>
    </source>
</evidence>
<dbReference type="InterPro" id="IPR008254">
    <property type="entry name" value="Flavodoxin/NO_synth"/>
</dbReference>
<comment type="caution">
    <text evidence="2">The sequence shown here is derived from an EMBL/GenBank/DDBJ whole genome shotgun (WGS) entry which is preliminary data.</text>
</comment>
<dbReference type="GO" id="GO:0070819">
    <property type="term" value="F:menaquinone-dependent protoporphyrinogen oxidase activity"/>
    <property type="evidence" value="ECO:0007669"/>
    <property type="project" value="TreeGrafter"/>
</dbReference>